<evidence type="ECO:0000313" key="7">
    <source>
        <dbReference type="EMBL" id="KXB32934.1"/>
    </source>
</evidence>
<dbReference type="AlphaFoldDB" id="A0A133XPS6"/>
<dbReference type="InterPro" id="IPR038418">
    <property type="entry name" value="6-PTP_synth/QueD_sf"/>
</dbReference>
<organism evidence="7 8">
    <name type="scientific">Atopobium deltae</name>
    <dbReference type="NCBI Taxonomy" id="1393034"/>
    <lineage>
        <taxon>Bacteria</taxon>
        <taxon>Bacillati</taxon>
        <taxon>Actinomycetota</taxon>
        <taxon>Coriobacteriia</taxon>
        <taxon>Coriobacteriales</taxon>
        <taxon>Atopobiaceae</taxon>
        <taxon>Atopobium</taxon>
    </lineage>
</organism>
<dbReference type="Gene3D" id="3.30.479.10">
    <property type="entry name" value="6-pyruvoyl tetrahydropterin synthase/QueD"/>
    <property type="match status" value="1"/>
</dbReference>
<evidence type="ECO:0000256" key="6">
    <source>
        <dbReference type="ARBA" id="ARBA00048807"/>
    </source>
</evidence>
<accession>A0A133XPS6</accession>
<protein>
    <recommendedName>
        <fullName evidence="4">6-carboxy-5,6,7,8-tetrahydropterin synthase</fullName>
        <ecNumber evidence="3">4.1.2.50</ecNumber>
    </recommendedName>
    <alternativeName>
        <fullName evidence="5">Queuosine biosynthesis protein QueD</fullName>
    </alternativeName>
</protein>
<name>A0A133XPS6_9ACTN</name>
<dbReference type="PATRIC" id="fig|1393034.3.peg.1268"/>
<comment type="caution">
    <text evidence="7">The sequence shown here is derived from an EMBL/GenBank/DDBJ whole genome shotgun (WGS) entry which is preliminary data.</text>
</comment>
<dbReference type="EC" id="4.1.2.50" evidence="3"/>
<dbReference type="SUPFAM" id="SSF55620">
    <property type="entry name" value="Tetrahydrobiopterin biosynthesis enzymes-like"/>
    <property type="match status" value="1"/>
</dbReference>
<comment type="pathway">
    <text evidence="1">Purine metabolism; 7-cyano-7-deazaguanine biosynthesis.</text>
</comment>
<evidence type="ECO:0000256" key="2">
    <source>
        <dbReference type="ARBA" id="ARBA00008900"/>
    </source>
</evidence>
<dbReference type="STRING" id="1393034.HMPREF3192_01303"/>
<dbReference type="Pfam" id="PF01242">
    <property type="entry name" value="PTPS"/>
    <property type="match status" value="1"/>
</dbReference>
<dbReference type="RefSeq" id="WP_082715684.1">
    <property type="nucleotide sequence ID" value="NZ_KQ959516.1"/>
</dbReference>
<comment type="similarity">
    <text evidence="2">Belongs to the PTPS family. QueD subfamily.</text>
</comment>
<reference evidence="8" key="1">
    <citation type="submission" date="2016-01" db="EMBL/GenBank/DDBJ databases">
        <authorList>
            <person name="Mitreva M."/>
            <person name="Pepin K.H."/>
            <person name="Mihindukulasuriya K.A."/>
            <person name="Fulton R."/>
            <person name="Fronick C."/>
            <person name="O'Laughlin M."/>
            <person name="Miner T."/>
            <person name="Herter B."/>
            <person name="Rosa B.A."/>
            <person name="Cordes M."/>
            <person name="Tomlinson C."/>
            <person name="Wollam A."/>
            <person name="Palsikar V.B."/>
            <person name="Mardis E.R."/>
            <person name="Wilson R.K."/>
        </authorList>
    </citation>
    <scope>NUCLEOTIDE SEQUENCE [LARGE SCALE GENOMIC DNA]</scope>
    <source>
        <strain evidence="8">DNF00019</strain>
    </source>
</reference>
<dbReference type="GO" id="GO:0070497">
    <property type="term" value="F:6-carboxytetrahydropterin synthase activity"/>
    <property type="evidence" value="ECO:0007669"/>
    <property type="project" value="UniProtKB-EC"/>
</dbReference>
<comment type="catalytic activity">
    <reaction evidence="6">
        <text>7,8-dihydroneopterin 3'-triphosphate + H2O = 6-carboxy-5,6,7,8-tetrahydropterin + triphosphate + acetaldehyde + 2 H(+)</text>
        <dbReference type="Rhea" id="RHEA:27966"/>
        <dbReference type="ChEBI" id="CHEBI:15343"/>
        <dbReference type="ChEBI" id="CHEBI:15377"/>
        <dbReference type="ChEBI" id="CHEBI:15378"/>
        <dbReference type="ChEBI" id="CHEBI:18036"/>
        <dbReference type="ChEBI" id="CHEBI:58462"/>
        <dbReference type="ChEBI" id="CHEBI:61032"/>
        <dbReference type="EC" id="4.1.2.50"/>
    </reaction>
</comment>
<dbReference type="Proteomes" id="UP000070675">
    <property type="component" value="Unassembled WGS sequence"/>
</dbReference>
<dbReference type="UniPathway" id="UPA00391"/>
<keyword evidence="8" id="KW-1185">Reference proteome</keyword>
<gene>
    <name evidence="7" type="ORF">HMPREF3192_01303</name>
</gene>
<dbReference type="PANTHER" id="PTHR12589">
    <property type="entry name" value="PYRUVOYL TETRAHYDROBIOPTERIN SYNTHASE"/>
    <property type="match status" value="1"/>
</dbReference>
<dbReference type="PANTHER" id="PTHR12589:SF8">
    <property type="entry name" value="6-CARBOXY-5,6,7,8-TETRAHYDROPTERIN SYNTHASE"/>
    <property type="match status" value="1"/>
</dbReference>
<dbReference type="EMBL" id="LSCR01000042">
    <property type="protein sequence ID" value="KXB32934.1"/>
    <property type="molecule type" value="Genomic_DNA"/>
</dbReference>
<evidence type="ECO:0000256" key="3">
    <source>
        <dbReference type="ARBA" id="ARBA00012982"/>
    </source>
</evidence>
<evidence type="ECO:0000256" key="1">
    <source>
        <dbReference type="ARBA" id="ARBA00005061"/>
    </source>
</evidence>
<sequence length="174" mass="19107">MYSLKTESAFDSAHFLTDYYGKCENLHGHRWRVVVYLRCDELQQAGTMKDMVMDFGVFKREVRALAKTLDHTLLLEKNSLSPATVACLEAEGFSITTLPFRTTAENLARYFAEKLIEKKLPVAQVDMYETPLNCATYTCDNNSGASGADGVSSAHDAACGADATSAATNEKGTR</sequence>
<dbReference type="OrthoDB" id="9804698at2"/>
<proteinExistence type="inferred from homology"/>
<dbReference type="InterPro" id="IPR007115">
    <property type="entry name" value="6-PTP_synth/QueD"/>
</dbReference>
<evidence type="ECO:0000313" key="8">
    <source>
        <dbReference type="Proteomes" id="UP000070675"/>
    </source>
</evidence>
<evidence type="ECO:0000256" key="5">
    <source>
        <dbReference type="ARBA" id="ARBA00031449"/>
    </source>
</evidence>
<evidence type="ECO:0000256" key="4">
    <source>
        <dbReference type="ARBA" id="ARBA00018141"/>
    </source>
</evidence>